<feature type="compositionally biased region" description="Basic and acidic residues" evidence="9">
    <location>
        <begin position="423"/>
        <end position="433"/>
    </location>
</feature>
<dbReference type="GO" id="GO:0046983">
    <property type="term" value="F:protein dimerization activity"/>
    <property type="evidence" value="ECO:0007669"/>
    <property type="project" value="InterPro"/>
</dbReference>
<evidence type="ECO:0000256" key="1">
    <source>
        <dbReference type="ARBA" id="ARBA00004123"/>
    </source>
</evidence>
<evidence type="ECO:0000256" key="2">
    <source>
        <dbReference type="ARBA" id="ARBA00022723"/>
    </source>
</evidence>
<keyword evidence="13" id="KW-1185">Reference proteome</keyword>
<keyword evidence="3" id="KW-0863">Zinc-finger</keyword>
<dbReference type="InterPro" id="IPR003656">
    <property type="entry name" value="Znf_BED"/>
</dbReference>
<dbReference type="SUPFAM" id="SSF53098">
    <property type="entry name" value="Ribonuclease H-like"/>
    <property type="match status" value="1"/>
</dbReference>
<dbReference type="GO" id="GO:0005634">
    <property type="term" value="C:nucleus"/>
    <property type="evidence" value="ECO:0007669"/>
    <property type="project" value="UniProtKB-SubCell"/>
</dbReference>
<dbReference type="GO" id="GO:0008270">
    <property type="term" value="F:zinc ion binding"/>
    <property type="evidence" value="ECO:0007669"/>
    <property type="project" value="UniProtKB-KW"/>
</dbReference>
<dbReference type="EMBL" id="REGN01008450">
    <property type="protein sequence ID" value="RNA03548.1"/>
    <property type="molecule type" value="Genomic_DNA"/>
</dbReference>
<dbReference type="PANTHER" id="PTHR46481:SF10">
    <property type="entry name" value="ZINC FINGER BED DOMAIN-CONTAINING PROTEIN 39"/>
    <property type="match status" value="1"/>
</dbReference>
<feature type="compositionally biased region" description="Low complexity" evidence="9">
    <location>
        <begin position="7"/>
        <end position="24"/>
    </location>
</feature>
<evidence type="ECO:0000259" key="11">
    <source>
        <dbReference type="Pfam" id="PF05699"/>
    </source>
</evidence>
<dbReference type="PANTHER" id="PTHR46481">
    <property type="entry name" value="ZINC FINGER BED DOMAIN-CONTAINING PROTEIN 4"/>
    <property type="match status" value="1"/>
</dbReference>
<keyword evidence="2" id="KW-0479">Metal-binding</keyword>
<proteinExistence type="predicted"/>
<accession>A0A3M7PXZ9</accession>
<dbReference type="InterPro" id="IPR008906">
    <property type="entry name" value="HATC_C_dom"/>
</dbReference>
<dbReference type="InterPro" id="IPR052035">
    <property type="entry name" value="ZnF_BED_domain_contain"/>
</dbReference>
<evidence type="ECO:0000256" key="9">
    <source>
        <dbReference type="SAM" id="MobiDB-lite"/>
    </source>
</evidence>
<evidence type="ECO:0000256" key="7">
    <source>
        <dbReference type="ARBA" id="ARBA00023163"/>
    </source>
</evidence>
<evidence type="ECO:0000256" key="4">
    <source>
        <dbReference type="ARBA" id="ARBA00022833"/>
    </source>
</evidence>
<evidence type="ECO:0000256" key="3">
    <source>
        <dbReference type="ARBA" id="ARBA00022771"/>
    </source>
</evidence>
<evidence type="ECO:0000256" key="6">
    <source>
        <dbReference type="ARBA" id="ARBA00023125"/>
    </source>
</evidence>
<comment type="caution">
    <text evidence="12">The sequence shown here is derived from an EMBL/GenBank/DDBJ whole genome shotgun (WGS) entry which is preliminary data.</text>
</comment>
<keyword evidence="8" id="KW-0539">Nucleus</keyword>
<keyword evidence="4" id="KW-0862">Zinc</keyword>
<keyword evidence="6" id="KW-0238">DNA-binding</keyword>
<dbReference type="Proteomes" id="UP000276133">
    <property type="component" value="Unassembled WGS sequence"/>
</dbReference>
<evidence type="ECO:0000259" key="10">
    <source>
        <dbReference type="Pfam" id="PF02892"/>
    </source>
</evidence>
<feature type="domain" description="BED-type" evidence="10">
    <location>
        <begin position="111"/>
        <end position="151"/>
    </location>
</feature>
<dbReference type="OrthoDB" id="2389127at2759"/>
<comment type="subcellular location">
    <subcellularLocation>
        <location evidence="1">Nucleus</location>
    </subcellularLocation>
</comment>
<keyword evidence="5" id="KW-0805">Transcription regulation</keyword>
<evidence type="ECO:0000313" key="12">
    <source>
        <dbReference type="EMBL" id="RNA03548.1"/>
    </source>
</evidence>
<dbReference type="AlphaFoldDB" id="A0A3M7PXZ9"/>
<sequence>MPPKRQTSNATNSRNTRNSRISARLNPNVIQASSETQSSQSQPASEDSQSSQASRTMQQTNLTESVQINNSELINQILEKGLQGIFEKKVFYFRDLPNYYSPVLNFFECNNHFETAPKECINFKCLLCQKNYEAKIGASSNLKKHLTRHHPNLKNWLESYVNFSSRTKTKWKVDNNLITLIKYFLTSNSSVNELRNPYLRSLISFKLPCAYTFMTTIIPQVKLQLKDRLQEKLKSSFWICLIIDLWSNLSNVQYFALAAAMIFKNCHKEIRVIGMINTSGSGNAESIKACVEKIINQYEFDKTKICGVVCDEGSALVRLFKQNENTLFDEEIIFANHLLFEEQRVSNSNQEADDIRIQNEFNYSIEQNDNEIRQVTEEEESYLAENLQNNSFEQNTVEEEDQSQSVETHFEERGNEFQPTDQEVEHQLDRNDHFSQPAEQRNENLSEGISEEHTDESNVFDENFSDPINFLNIQLGTNSVPRYSCAAHKINVAVRCAIKTCNSFSKILAKLSKFASKIRRSNVLSYNYNLKKAKLRCENGTRWSSSYLMLEAFYNAYEKELFSETNKCPVSKEKIIEFLKVLHPMYTISLLSQKSDWQIGDVIPSLIIIFNAYDESQFQGEKRRLVKELKKELKRKFEFELNSKIYKLAAILNTSKLELWFDKEYASDYTTGCLQAFEETVTFLLNDKPEENIPRSEQSQNNQTRSYKNNENRLLMSLVKSKPFESANDIERINKIEVIRRERSIFLELIREKTNLEKTSNGFWSEYGYKMPLIYKVALKVFSIPASSAFIERFFSICGLVSDKRSMNMNSETLIDKCMLRSNVDLI</sequence>
<evidence type="ECO:0000313" key="13">
    <source>
        <dbReference type="Proteomes" id="UP000276133"/>
    </source>
</evidence>
<feature type="domain" description="HAT C-terminal dimerisation" evidence="11">
    <location>
        <begin position="763"/>
        <end position="814"/>
    </location>
</feature>
<reference evidence="12 13" key="1">
    <citation type="journal article" date="2018" name="Sci. Rep.">
        <title>Genomic signatures of local adaptation to the degree of environmental predictability in rotifers.</title>
        <authorList>
            <person name="Franch-Gras L."/>
            <person name="Hahn C."/>
            <person name="Garcia-Roger E.M."/>
            <person name="Carmona M.J."/>
            <person name="Serra M."/>
            <person name="Gomez A."/>
        </authorList>
    </citation>
    <scope>NUCLEOTIDE SEQUENCE [LARGE SCALE GENOMIC DNA]</scope>
    <source>
        <strain evidence="12">HYR1</strain>
    </source>
</reference>
<feature type="compositionally biased region" description="Basic and acidic residues" evidence="9">
    <location>
        <begin position="440"/>
        <end position="456"/>
    </location>
</feature>
<evidence type="ECO:0000256" key="8">
    <source>
        <dbReference type="ARBA" id="ARBA00023242"/>
    </source>
</evidence>
<protein>
    <submittedName>
        <fullName evidence="12">Zinc finger BED domain-containing DAYSLEEPER-like</fullName>
    </submittedName>
</protein>
<name>A0A3M7PXZ9_BRAPC</name>
<evidence type="ECO:0000256" key="5">
    <source>
        <dbReference type="ARBA" id="ARBA00023015"/>
    </source>
</evidence>
<feature type="compositionally biased region" description="Low complexity" evidence="9">
    <location>
        <begin position="31"/>
        <end position="46"/>
    </location>
</feature>
<dbReference type="InterPro" id="IPR012337">
    <property type="entry name" value="RNaseH-like_sf"/>
</dbReference>
<feature type="region of interest" description="Disordered" evidence="9">
    <location>
        <begin position="388"/>
        <end position="456"/>
    </location>
</feature>
<feature type="region of interest" description="Disordered" evidence="9">
    <location>
        <begin position="1"/>
        <end position="60"/>
    </location>
</feature>
<keyword evidence="7" id="KW-0804">Transcription</keyword>
<feature type="compositionally biased region" description="Polar residues" evidence="9">
    <location>
        <begin position="47"/>
        <end position="60"/>
    </location>
</feature>
<dbReference type="Pfam" id="PF05699">
    <property type="entry name" value="Dimer_Tnp_hAT"/>
    <property type="match status" value="1"/>
</dbReference>
<gene>
    <name evidence="12" type="ORF">BpHYR1_022444</name>
</gene>
<dbReference type="GO" id="GO:0003677">
    <property type="term" value="F:DNA binding"/>
    <property type="evidence" value="ECO:0007669"/>
    <property type="project" value="UniProtKB-KW"/>
</dbReference>
<dbReference type="Pfam" id="PF02892">
    <property type="entry name" value="zf-BED"/>
    <property type="match status" value="1"/>
</dbReference>
<organism evidence="12 13">
    <name type="scientific">Brachionus plicatilis</name>
    <name type="common">Marine rotifer</name>
    <name type="synonym">Brachionus muelleri</name>
    <dbReference type="NCBI Taxonomy" id="10195"/>
    <lineage>
        <taxon>Eukaryota</taxon>
        <taxon>Metazoa</taxon>
        <taxon>Spiralia</taxon>
        <taxon>Gnathifera</taxon>
        <taxon>Rotifera</taxon>
        <taxon>Eurotatoria</taxon>
        <taxon>Monogononta</taxon>
        <taxon>Pseudotrocha</taxon>
        <taxon>Ploima</taxon>
        <taxon>Brachionidae</taxon>
        <taxon>Brachionus</taxon>
    </lineage>
</organism>